<accession>A0A4R8M855</accession>
<dbReference type="RefSeq" id="WP_042504945.1">
    <property type="nucleotide sequence ID" value="NZ_BBNQ01000010.1"/>
</dbReference>
<dbReference type="PANTHER" id="PTHR34472">
    <property type="entry name" value="SULFUR CARRIER PROTEIN THIS"/>
    <property type="match status" value="1"/>
</dbReference>
<dbReference type="CDD" id="cd00565">
    <property type="entry name" value="Ubl_ThiS"/>
    <property type="match status" value="1"/>
</dbReference>
<dbReference type="InterPro" id="IPR012675">
    <property type="entry name" value="Beta-grasp_dom_sf"/>
</dbReference>
<dbReference type="OrthoDB" id="1525151at2"/>
<dbReference type="NCBIfam" id="TIGR01683">
    <property type="entry name" value="thiS"/>
    <property type="match status" value="1"/>
</dbReference>
<dbReference type="PANTHER" id="PTHR34472:SF1">
    <property type="entry name" value="SULFUR CARRIER PROTEIN THIS"/>
    <property type="match status" value="1"/>
</dbReference>
<dbReference type="InterPro" id="IPR016155">
    <property type="entry name" value="Mopterin_synth/thiamin_S_b"/>
</dbReference>
<protein>
    <submittedName>
        <fullName evidence="2">Sulfur carrier protein</fullName>
    </submittedName>
</protein>
<reference evidence="1 3" key="1">
    <citation type="journal article" date="2014" name="Genome Announc.">
        <title>Draft Genome Sequences of Marine Flavobacterium Algibacter lectus Strains SS8 and NR4.</title>
        <authorList>
            <person name="Takatani N."/>
            <person name="Nakanishi M."/>
            <person name="Meirelles P."/>
            <person name="Mino S."/>
            <person name="Suda W."/>
            <person name="Oshima K."/>
            <person name="Hattori M."/>
            <person name="Ohkuma M."/>
            <person name="Hosokawa M."/>
            <person name="Miyashita K."/>
            <person name="Thompson F.L."/>
            <person name="Niwa A."/>
            <person name="Sawabe T."/>
            <person name="Sawabe T."/>
        </authorList>
    </citation>
    <scope>NUCLEOTIDE SEQUENCE [LARGE SCALE GENOMIC DNA]</scope>
    <source>
        <strain evidence="1 3">JCM 19300</strain>
    </source>
</reference>
<dbReference type="EMBL" id="SORL01000010">
    <property type="protein sequence ID" value="TDY61128.1"/>
    <property type="molecule type" value="Genomic_DNA"/>
</dbReference>
<sequence>MINIKVNNQNHKFKVNSTLDQVLEMLDISPQGIALAVNQDIITKLLWSTHTLTEGDSVLIITATQGG</sequence>
<evidence type="ECO:0000313" key="4">
    <source>
        <dbReference type="Proteomes" id="UP000294824"/>
    </source>
</evidence>
<evidence type="ECO:0000313" key="1">
    <source>
        <dbReference type="EMBL" id="GAL63148.1"/>
    </source>
</evidence>
<dbReference type="SUPFAM" id="SSF54285">
    <property type="entry name" value="MoaD/ThiS"/>
    <property type="match status" value="1"/>
</dbReference>
<proteinExistence type="predicted"/>
<evidence type="ECO:0000313" key="2">
    <source>
        <dbReference type="EMBL" id="TDY61128.1"/>
    </source>
</evidence>
<dbReference type="InterPro" id="IPR010035">
    <property type="entry name" value="Thi_S"/>
</dbReference>
<reference evidence="2 4" key="2">
    <citation type="submission" date="2019-03" db="EMBL/GenBank/DDBJ databases">
        <title>Genomic Encyclopedia of Type Strains, Phase III (KMG-III): the genomes of soil and plant-associated and newly described type strains.</title>
        <authorList>
            <person name="Whitman W."/>
        </authorList>
    </citation>
    <scope>NUCLEOTIDE SEQUENCE [LARGE SCALE GENOMIC DNA]</scope>
    <source>
        <strain evidence="2 4">CECT 8301</strain>
    </source>
</reference>
<dbReference type="EMBL" id="BBNQ01000010">
    <property type="protein sequence ID" value="GAL63148.1"/>
    <property type="molecule type" value="Genomic_DNA"/>
</dbReference>
<name>A0A090VGF4_9FLAO</name>
<dbReference type="Proteomes" id="UP000029644">
    <property type="component" value="Unassembled WGS sequence"/>
</dbReference>
<dbReference type="AlphaFoldDB" id="A0A090VGF4"/>
<evidence type="ECO:0000313" key="3">
    <source>
        <dbReference type="Proteomes" id="UP000029644"/>
    </source>
</evidence>
<keyword evidence="4" id="KW-1185">Reference proteome</keyword>
<dbReference type="Pfam" id="PF02597">
    <property type="entry name" value="ThiS"/>
    <property type="match status" value="1"/>
</dbReference>
<accession>A0A090VGF4</accession>
<organism evidence="1 3">
    <name type="scientific">Algibacter lectus</name>
    <dbReference type="NCBI Taxonomy" id="221126"/>
    <lineage>
        <taxon>Bacteria</taxon>
        <taxon>Pseudomonadati</taxon>
        <taxon>Bacteroidota</taxon>
        <taxon>Flavobacteriia</taxon>
        <taxon>Flavobacteriales</taxon>
        <taxon>Flavobacteriaceae</taxon>
        <taxon>Algibacter</taxon>
    </lineage>
</organism>
<dbReference type="InterPro" id="IPR003749">
    <property type="entry name" value="ThiS/MoaD-like"/>
</dbReference>
<gene>
    <name evidence="2" type="ORF">DFQ06_3145</name>
    <name evidence="1" type="ORF">JCM19300_1170</name>
</gene>
<dbReference type="Gene3D" id="3.10.20.30">
    <property type="match status" value="1"/>
</dbReference>
<dbReference type="Proteomes" id="UP000294824">
    <property type="component" value="Unassembled WGS sequence"/>
</dbReference>
<comment type="caution">
    <text evidence="1">The sequence shown here is derived from an EMBL/GenBank/DDBJ whole genome shotgun (WGS) entry which is preliminary data.</text>
</comment>